<feature type="signal peptide" evidence="2">
    <location>
        <begin position="1"/>
        <end position="19"/>
    </location>
</feature>
<feature type="compositionally biased region" description="Pro residues" evidence="1">
    <location>
        <begin position="75"/>
        <end position="91"/>
    </location>
</feature>
<feature type="chain" id="PRO_5045128194" evidence="2">
    <location>
        <begin position="20"/>
        <end position="120"/>
    </location>
</feature>
<evidence type="ECO:0000256" key="1">
    <source>
        <dbReference type="SAM" id="MobiDB-lite"/>
    </source>
</evidence>
<dbReference type="Proteomes" id="UP000774617">
    <property type="component" value="Unassembled WGS sequence"/>
</dbReference>
<proteinExistence type="predicted"/>
<accession>A0ABQ8FPG2</accession>
<sequence>MHFLTLLTSAGIAAGAAVAAPQITDARQPAAMRKRADVIDSAYLSSASSLCAQDHWDCLSADDRPAARPDRRPTRPAPSWPTRPTAASPPPRRARRATAKRLLTRTAVSSRAPGTAASRS</sequence>
<reference evidence="3 4" key="1">
    <citation type="journal article" date="2021" name="Nat. Commun.">
        <title>Genetic determinants of endophytism in the Arabidopsis root mycobiome.</title>
        <authorList>
            <person name="Mesny F."/>
            <person name="Miyauchi S."/>
            <person name="Thiergart T."/>
            <person name="Pickel B."/>
            <person name="Atanasova L."/>
            <person name="Karlsson M."/>
            <person name="Huettel B."/>
            <person name="Barry K.W."/>
            <person name="Haridas S."/>
            <person name="Chen C."/>
            <person name="Bauer D."/>
            <person name="Andreopoulos W."/>
            <person name="Pangilinan J."/>
            <person name="LaButti K."/>
            <person name="Riley R."/>
            <person name="Lipzen A."/>
            <person name="Clum A."/>
            <person name="Drula E."/>
            <person name="Henrissat B."/>
            <person name="Kohler A."/>
            <person name="Grigoriev I.V."/>
            <person name="Martin F.M."/>
            <person name="Hacquard S."/>
        </authorList>
    </citation>
    <scope>NUCLEOTIDE SEQUENCE [LARGE SCALE GENOMIC DNA]</scope>
    <source>
        <strain evidence="3 4">MPI-SDFR-AT-0080</strain>
    </source>
</reference>
<protein>
    <submittedName>
        <fullName evidence="3">Uncharacterized protein</fullName>
    </submittedName>
</protein>
<feature type="compositionally biased region" description="Basic and acidic residues" evidence="1">
    <location>
        <begin position="61"/>
        <end position="73"/>
    </location>
</feature>
<feature type="region of interest" description="Disordered" evidence="1">
    <location>
        <begin position="61"/>
        <end position="120"/>
    </location>
</feature>
<organism evidence="3 4">
    <name type="scientific">Macrophomina phaseolina</name>
    <dbReference type="NCBI Taxonomy" id="35725"/>
    <lineage>
        <taxon>Eukaryota</taxon>
        <taxon>Fungi</taxon>
        <taxon>Dikarya</taxon>
        <taxon>Ascomycota</taxon>
        <taxon>Pezizomycotina</taxon>
        <taxon>Dothideomycetes</taxon>
        <taxon>Dothideomycetes incertae sedis</taxon>
        <taxon>Botryosphaeriales</taxon>
        <taxon>Botryosphaeriaceae</taxon>
        <taxon>Macrophomina</taxon>
    </lineage>
</organism>
<evidence type="ECO:0000313" key="4">
    <source>
        <dbReference type="Proteomes" id="UP000774617"/>
    </source>
</evidence>
<keyword evidence="4" id="KW-1185">Reference proteome</keyword>
<name>A0ABQ8FPG2_9PEZI</name>
<keyword evidence="2" id="KW-0732">Signal</keyword>
<evidence type="ECO:0000313" key="3">
    <source>
        <dbReference type="EMBL" id="KAH7002698.1"/>
    </source>
</evidence>
<dbReference type="EMBL" id="JAGTJR010000135">
    <property type="protein sequence ID" value="KAH7002698.1"/>
    <property type="molecule type" value="Genomic_DNA"/>
</dbReference>
<feature type="compositionally biased region" description="Basic residues" evidence="1">
    <location>
        <begin position="92"/>
        <end position="103"/>
    </location>
</feature>
<gene>
    <name evidence="3" type="ORF">B0J12DRAFT_706288</name>
</gene>
<comment type="caution">
    <text evidence="3">The sequence shown here is derived from an EMBL/GenBank/DDBJ whole genome shotgun (WGS) entry which is preliminary data.</text>
</comment>
<evidence type="ECO:0000256" key="2">
    <source>
        <dbReference type="SAM" id="SignalP"/>
    </source>
</evidence>